<evidence type="ECO:0000256" key="1">
    <source>
        <dbReference type="ARBA" id="ARBA00022692"/>
    </source>
</evidence>
<feature type="transmembrane region" description="Helical" evidence="4">
    <location>
        <begin position="12"/>
        <end position="32"/>
    </location>
</feature>
<dbReference type="PANTHER" id="PTHR11360:SF317">
    <property type="entry name" value="MAJOR FACILITATOR SUPERFAMILY (MFS) PROFILE DOMAIN-CONTAINING PROTEIN-RELATED"/>
    <property type="match status" value="1"/>
</dbReference>
<dbReference type="OrthoDB" id="9793415at2"/>
<dbReference type="CDD" id="cd17353">
    <property type="entry name" value="MFS_OFA_like"/>
    <property type="match status" value="1"/>
</dbReference>
<dbReference type="PROSITE" id="PS50850">
    <property type="entry name" value="MFS"/>
    <property type="match status" value="1"/>
</dbReference>
<evidence type="ECO:0000256" key="3">
    <source>
        <dbReference type="ARBA" id="ARBA00023136"/>
    </source>
</evidence>
<dbReference type="EMBL" id="FTMS01000009">
    <property type="protein sequence ID" value="SIQ45333.1"/>
    <property type="molecule type" value="Genomic_DNA"/>
</dbReference>
<feature type="transmembrane region" description="Helical" evidence="4">
    <location>
        <begin position="385"/>
        <end position="404"/>
    </location>
</feature>
<evidence type="ECO:0000313" key="6">
    <source>
        <dbReference type="EMBL" id="SIQ45333.1"/>
    </source>
</evidence>
<dbReference type="Proteomes" id="UP000186400">
    <property type="component" value="Unassembled WGS sequence"/>
</dbReference>
<evidence type="ECO:0000256" key="2">
    <source>
        <dbReference type="ARBA" id="ARBA00022989"/>
    </source>
</evidence>
<feature type="transmembrane region" description="Helical" evidence="4">
    <location>
        <begin position="140"/>
        <end position="158"/>
    </location>
</feature>
<feature type="transmembrane region" description="Helical" evidence="4">
    <location>
        <begin position="324"/>
        <end position="340"/>
    </location>
</feature>
<protein>
    <submittedName>
        <fullName evidence="6">MFS transporter, OFA family, oxalate/formate antiporter</fullName>
    </submittedName>
</protein>
<feature type="transmembrane region" description="Helical" evidence="4">
    <location>
        <begin position="105"/>
        <end position="128"/>
    </location>
</feature>
<dbReference type="AlphaFoldDB" id="A0A1N6SW38"/>
<dbReference type="STRING" id="159291.SAMN05920897_10925"/>
<feature type="transmembrane region" description="Helical" evidence="4">
    <location>
        <begin position="347"/>
        <end position="365"/>
    </location>
</feature>
<dbReference type="InterPro" id="IPR036259">
    <property type="entry name" value="MFS_trans_sf"/>
</dbReference>
<gene>
    <name evidence="6" type="ORF">SAMN05920897_10925</name>
</gene>
<feature type="transmembrane region" description="Helical" evidence="4">
    <location>
        <begin position="435"/>
        <end position="454"/>
    </location>
</feature>
<feature type="transmembrane region" description="Helical" evidence="4">
    <location>
        <begin position="78"/>
        <end position="99"/>
    </location>
</feature>
<dbReference type="InterPro" id="IPR011701">
    <property type="entry name" value="MFS"/>
</dbReference>
<keyword evidence="1 4" id="KW-0812">Transmembrane</keyword>
<keyword evidence="2 4" id="KW-1133">Transmembrane helix</keyword>
<keyword evidence="7" id="KW-1185">Reference proteome</keyword>
<evidence type="ECO:0000313" key="7">
    <source>
        <dbReference type="Proteomes" id="UP000186400"/>
    </source>
</evidence>
<reference evidence="7" key="1">
    <citation type="submission" date="2017-01" db="EMBL/GenBank/DDBJ databases">
        <authorList>
            <person name="Varghese N."/>
            <person name="Submissions S."/>
        </authorList>
    </citation>
    <scope>NUCLEOTIDE SEQUENCE [LARGE SCALE GENOMIC DNA]</scope>
    <source>
        <strain evidence="7">ASpG1</strain>
    </source>
</reference>
<dbReference type="InterPro" id="IPR020846">
    <property type="entry name" value="MFS_dom"/>
</dbReference>
<feature type="transmembrane region" description="Helical" evidence="4">
    <location>
        <begin position="285"/>
        <end position="304"/>
    </location>
</feature>
<feature type="domain" description="Major facilitator superfamily (MFS) profile" evidence="5">
    <location>
        <begin position="8"/>
        <end position="458"/>
    </location>
</feature>
<dbReference type="InterPro" id="IPR050327">
    <property type="entry name" value="Proton-linked_MCT"/>
</dbReference>
<sequence>MNREADSHRWLVVVGALIIQVSLGAVYIWSVFQTPLMAAFPDWSETAVTLPAQLVLAFFALAVVLGGRLQDRFGPRRVALAGGALLGLGLVLSWFSQFFPSPAALVWLIGSFSLLGGFGIGMAYVCPIATCVKWFPDKRGVVTGLAVAGFGAGAFFFAPLARGLISGGAYQIFGVGLFPLPHLGLFGTFLALGGIFFCSTLTGAQFLRNPPPGFVPPGWAPGDIEQGETGTPDFSPSEMLRTPLFWLLWASYLVGCAAGLQVIMKVAPIWESFSMAGMASPIPEITFMGVSALGTTAVSVLAVFNSSGRILWGKVSDSIGRKNTLVAMFLLCGVVLLLLDGMRSYPLFLLGISLVGLCFGGYLAIYPAVTADLFGTRNIGANYGWMYSAYGVGGLAGPFLAARLMRVEAEAVYLARTSAGAVAEHAVLLGSYRPAFLVAGAGCLVAGAVLLCYLPRVPSASQPASQQASSGR</sequence>
<evidence type="ECO:0000259" key="5">
    <source>
        <dbReference type="PROSITE" id="PS50850"/>
    </source>
</evidence>
<dbReference type="RefSeq" id="WP_076488746.1">
    <property type="nucleotide sequence ID" value="NZ_FTMS01000009.1"/>
</dbReference>
<dbReference type="PANTHER" id="PTHR11360">
    <property type="entry name" value="MONOCARBOXYLATE TRANSPORTER"/>
    <property type="match status" value="1"/>
</dbReference>
<feature type="transmembrane region" description="Helical" evidence="4">
    <location>
        <begin position="187"/>
        <end position="207"/>
    </location>
</feature>
<dbReference type="GO" id="GO:0022857">
    <property type="term" value="F:transmembrane transporter activity"/>
    <property type="evidence" value="ECO:0007669"/>
    <property type="project" value="InterPro"/>
</dbReference>
<accession>A0A1N6SW38</accession>
<organism evidence="6 7">
    <name type="scientific">Alkalispirochaeta americana</name>
    <dbReference type="NCBI Taxonomy" id="159291"/>
    <lineage>
        <taxon>Bacteria</taxon>
        <taxon>Pseudomonadati</taxon>
        <taxon>Spirochaetota</taxon>
        <taxon>Spirochaetia</taxon>
        <taxon>Spirochaetales</taxon>
        <taxon>Spirochaetaceae</taxon>
        <taxon>Alkalispirochaeta</taxon>
    </lineage>
</organism>
<dbReference type="SUPFAM" id="SSF103473">
    <property type="entry name" value="MFS general substrate transporter"/>
    <property type="match status" value="1"/>
</dbReference>
<evidence type="ECO:0000256" key="4">
    <source>
        <dbReference type="SAM" id="Phobius"/>
    </source>
</evidence>
<feature type="transmembrane region" description="Helical" evidence="4">
    <location>
        <begin position="244"/>
        <end position="264"/>
    </location>
</feature>
<dbReference type="Pfam" id="PF07690">
    <property type="entry name" value="MFS_1"/>
    <property type="match status" value="1"/>
</dbReference>
<feature type="transmembrane region" description="Helical" evidence="4">
    <location>
        <begin position="47"/>
        <end position="66"/>
    </location>
</feature>
<dbReference type="Gene3D" id="1.20.1250.20">
    <property type="entry name" value="MFS general substrate transporter like domains"/>
    <property type="match status" value="2"/>
</dbReference>
<name>A0A1N6SW38_9SPIO</name>
<proteinExistence type="predicted"/>
<keyword evidence="3 4" id="KW-0472">Membrane</keyword>